<reference evidence="1 2" key="1">
    <citation type="submission" date="2021-06" db="EMBL/GenBank/DDBJ databases">
        <title>Rhodobacteraceae bacterium strain HSP-20.</title>
        <authorList>
            <person name="Chen W.-M."/>
        </authorList>
    </citation>
    <scope>NUCLEOTIDE SEQUENCE [LARGE SCALE GENOMIC DNA]</scope>
    <source>
        <strain evidence="1 2">HSP-20</strain>
    </source>
</reference>
<organism evidence="1 2">
    <name type="scientific">Paragemmobacter amnigenus</name>
    <dbReference type="NCBI Taxonomy" id="2852097"/>
    <lineage>
        <taxon>Bacteria</taxon>
        <taxon>Pseudomonadati</taxon>
        <taxon>Pseudomonadota</taxon>
        <taxon>Alphaproteobacteria</taxon>
        <taxon>Rhodobacterales</taxon>
        <taxon>Paracoccaceae</taxon>
        <taxon>Paragemmobacter</taxon>
    </lineage>
</organism>
<evidence type="ECO:0000313" key="1">
    <source>
        <dbReference type="EMBL" id="MBU9700096.1"/>
    </source>
</evidence>
<dbReference type="RefSeq" id="WP_161764147.1">
    <property type="nucleotide sequence ID" value="NZ_JAAATX020000018.1"/>
</dbReference>
<sequence length="143" mass="15489">MRSAAKHWAGLSQESRIFIEMRLRMADPPRASFAKLDLDDASDLAVLRDAVGAARRWLGEKPGRAHGPAIRELVAEVGRAYRRATGKRPGLSSSEAVAGPGYATPFEEVLVAVLAEAGMPLSLEAARSLYRAELRGKPKKLQP</sequence>
<dbReference type="EMBL" id="JAAATX020000018">
    <property type="protein sequence ID" value="MBU9700096.1"/>
    <property type="molecule type" value="Genomic_DNA"/>
</dbReference>
<comment type="caution">
    <text evidence="1">The sequence shown here is derived from an EMBL/GenBank/DDBJ whole genome shotgun (WGS) entry which is preliminary data.</text>
</comment>
<dbReference type="Proteomes" id="UP000731907">
    <property type="component" value="Unassembled WGS sequence"/>
</dbReference>
<name>A0ABS6JA38_9RHOB</name>
<keyword evidence="2" id="KW-1185">Reference proteome</keyword>
<evidence type="ECO:0000313" key="2">
    <source>
        <dbReference type="Proteomes" id="UP000731907"/>
    </source>
</evidence>
<proteinExistence type="predicted"/>
<gene>
    <name evidence="1" type="ORF">GU927_019830</name>
</gene>
<accession>A0ABS6JA38</accession>
<protein>
    <submittedName>
        <fullName evidence="1">Uncharacterized protein</fullName>
    </submittedName>
</protein>